<evidence type="ECO:0000313" key="2">
    <source>
        <dbReference type="EMBL" id="GFP23753.1"/>
    </source>
</evidence>
<protein>
    <submittedName>
        <fullName evidence="2">Uncharacterized protein</fullName>
    </submittedName>
</protein>
<dbReference type="GO" id="GO:0006355">
    <property type="term" value="P:regulation of DNA-templated transcription"/>
    <property type="evidence" value="ECO:0007669"/>
    <property type="project" value="InterPro"/>
</dbReference>
<name>A0A6V8NUM2_9ACTN</name>
<evidence type="ECO:0000313" key="3">
    <source>
        <dbReference type="EMBL" id="GFP30363.1"/>
    </source>
</evidence>
<dbReference type="EMBL" id="BLRZ01000061">
    <property type="protein sequence ID" value="GFP30363.1"/>
    <property type="molecule type" value="Genomic_DNA"/>
</dbReference>
<evidence type="ECO:0000313" key="8">
    <source>
        <dbReference type="Proteomes" id="UP000588083"/>
    </source>
</evidence>
<dbReference type="RefSeq" id="WP_176236038.1">
    <property type="nucleotide sequence ID" value="NZ_BLRU01000011.1"/>
</dbReference>
<evidence type="ECO:0000313" key="6">
    <source>
        <dbReference type="Proteomes" id="UP000574717"/>
    </source>
</evidence>
<proteinExistence type="predicted"/>
<dbReference type="EMBL" id="BLSD01000122">
    <property type="protein sequence ID" value="GFP40002.1"/>
    <property type="molecule type" value="Genomic_DNA"/>
</dbReference>
<dbReference type="EMBL" id="BLRU01000011">
    <property type="protein sequence ID" value="GFP18749.1"/>
    <property type="molecule type" value="Genomic_DNA"/>
</dbReference>
<evidence type="ECO:0000313" key="4">
    <source>
        <dbReference type="EMBL" id="GFP40002.1"/>
    </source>
</evidence>
<evidence type="ECO:0000313" key="7">
    <source>
        <dbReference type="Proteomes" id="UP000585609"/>
    </source>
</evidence>
<evidence type="ECO:0000313" key="5">
    <source>
        <dbReference type="Proteomes" id="UP000569018"/>
    </source>
</evidence>
<comment type="caution">
    <text evidence="2">The sequence shown here is derived from an EMBL/GenBank/DDBJ whole genome shotgun (WGS) entry which is preliminary data.</text>
</comment>
<dbReference type="Proteomes" id="UP000588083">
    <property type="component" value="Unassembled WGS sequence"/>
</dbReference>
<dbReference type="Proteomes" id="UP000569018">
    <property type="component" value="Unassembled WGS sequence"/>
</dbReference>
<gene>
    <name evidence="1" type="ORF">HKBW3S03_00254</name>
    <name evidence="2" type="ORF">HKBW3S09_01218</name>
    <name evidence="3" type="ORF">HKBW3S34_01284</name>
    <name evidence="4" type="ORF">HKBW3S47_01699</name>
</gene>
<organism evidence="2 7">
    <name type="scientific">Candidatus Hakubella thermalkaliphila</name>
    <dbReference type="NCBI Taxonomy" id="2754717"/>
    <lineage>
        <taxon>Bacteria</taxon>
        <taxon>Bacillati</taxon>
        <taxon>Actinomycetota</taxon>
        <taxon>Actinomycetota incertae sedis</taxon>
        <taxon>Candidatus Hakubellales</taxon>
        <taxon>Candidatus Hakubellaceae</taxon>
        <taxon>Candidatus Hakubella</taxon>
    </lineage>
</organism>
<reference evidence="5 6" key="1">
    <citation type="journal article" date="2020" name="Front. Microbiol.">
        <title>Single-cell genomics of novel Actinobacteria with the Wood-Ljungdahl pathway discovered in a serpentinizing system.</title>
        <authorList>
            <person name="Merino N."/>
            <person name="Kawai M."/>
            <person name="Boyd E.S."/>
            <person name="Colman D.R."/>
            <person name="McGlynn S.E."/>
            <person name="Nealson K.H."/>
            <person name="Kurokawa K."/>
            <person name="Hongoh Y."/>
        </authorList>
    </citation>
    <scope>NUCLEOTIDE SEQUENCE [LARGE SCALE GENOMIC DNA]</scope>
    <source>
        <strain evidence="1 6">S03</strain>
        <strain evidence="2 7">S09_30</strain>
        <strain evidence="3 8">S34</strain>
        <strain evidence="4 5">S47</strain>
    </source>
</reference>
<accession>A0A6V8NUM2</accession>
<dbReference type="AlphaFoldDB" id="A0A6V8NUM2"/>
<dbReference type="Proteomes" id="UP000585609">
    <property type="component" value="Unassembled WGS sequence"/>
</dbReference>
<dbReference type="InterPro" id="IPR010985">
    <property type="entry name" value="Ribbon_hlx_hlx"/>
</dbReference>
<dbReference type="EMBL" id="BLRW01000186">
    <property type="protein sequence ID" value="GFP23753.1"/>
    <property type="molecule type" value="Genomic_DNA"/>
</dbReference>
<dbReference type="SUPFAM" id="SSF47598">
    <property type="entry name" value="Ribbon-helix-helix"/>
    <property type="match status" value="1"/>
</dbReference>
<keyword evidence="8" id="KW-1185">Reference proteome</keyword>
<sequence length="101" mass="11629">MGEMLSIKLDDQLLKKLETVAKARKVSKSSLVRKGIELVLLQEESLSGELVKQVSEALRDNQRVPVHIDWHHIEKELSQSAPKWETLPEAMSASRKREWKE</sequence>
<dbReference type="Proteomes" id="UP000574717">
    <property type="component" value="Unassembled WGS sequence"/>
</dbReference>
<evidence type="ECO:0000313" key="1">
    <source>
        <dbReference type="EMBL" id="GFP18749.1"/>
    </source>
</evidence>